<keyword evidence="3" id="KW-1185">Reference proteome</keyword>
<dbReference type="RefSeq" id="WP_382036572.1">
    <property type="nucleotide sequence ID" value="NZ_JBHSKJ010000001.1"/>
</dbReference>
<dbReference type="Proteomes" id="UP001596222">
    <property type="component" value="Unassembled WGS sequence"/>
</dbReference>
<comment type="caution">
    <text evidence="2">The sequence shown here is derived from an EMBL/GenBank/DDBJ whole genome shotgun (WGS) entry which is preliminary data.</text>
</comment>
<organism evidence="2 3">
    <name type="scientific">Streptomyces aureoversilis</name>
    <dbReference type="NCBI Taxonomy" id="67277"/>
    <lineage>
        <taxon>Bacteria</taxon>
        <taxon>Bacillati</taxon>
        <taxon>Actinomycetota</taxon>
        <taxon>Actinomycetes</taxon>
        <taxon>Kitasatosporales</taxon>
        <taxon>Streptomycetaceae</taxon>
        <taxon>Streptomyces</taxon>
    </lineage>
</organism>
<dbReference type="EMBL" id="JBHSKJ010000001">
    <property type="protein sequence ID" value="MFC5143566.1"/>
    <property type="molecule type" value="Genomic_DNA"/>
</dbReference>
<evidence type="ECO:0000256" key="1">
    <source>
        <dbReference type="SAM" id="MobiDB-lite"/>
    </source>
</evidence>
<feature type="region of interest" description="Disordered" evidence="1">
    <location>
        <begin position="1"/>
        <end position="23"/>
    </location>
</feature>
<evidence type="ECO:0000313" key="3">
    <source>
        <dbReference type="Proteomes" id="UP001596222"/>
    </source>
</evidence>
<reference evidence="3" key="1">
    <citation type="journal article" date="2019" name="Int. J. Syst. Evol. Microbiol.">
        <title>The Global Catalogue of Microorganisms (GCM) 10K type strain sequencing project: providing services to taxonomists for standard genome sequencing and annotation.</title>
        <authorList>
            <consortium name="The Broad Institute Genomics Platform"/>
            <consortium name="The Broad Institute Genome Sequencing Center for Infectious Disease"/>
            <person name="Wu L."/>
            <person name="Ma J."/>
        </authorList>
    </citation>
    <scope>NUCLEOTIDE SEQUENCE [LARGE SCALE GENOMIC DNA]</scope>
    <source>
        <strain evidence="3">CGMCC 4.1641</strain>
    </source>
</reference>
<sequence>MGRQRVFNGDFTKGPRFNGGEAGHPRVRAFEQAVLLEGWTIEARTAGYDGWPGCAASVIKGEYAFAGEERMPSGAMTRMGSFW</sequence>
<protein>
    <submittedName>
        <fullName evidence="2">Uncharacterized protein</fullName>
    </submittedName>
</protein>
<gene>
    <name evidence="2" type="ORF">ACFPP6_02505</name>
</gene>
<accession>A0ABV9ZSB1</accession>
<evidence type="ECO:0000313" key="2">
    <source>
        <dbReference type="EMBL" id="MFC5143566.1"/>
    </source>
</evidence>
<proteinExistence type="predicted"/>
<name>A0ABV9ZSB1_9ACTN</name>